<comment type="similarity">
    <text evidence="2 9">Belongs to the Mediator complex subunit 19 family.</text>
</comment>
<dbReference type="Pfam" id="PF13875">
    <property type="entry name" value="DUF4202"/>
    <property type="match status" value="1"/>
</dbReference>
<evidence type="ECO:0000256" key="10">
    <source>
        <dbReference type="SAM" id="MobiDB-lite"/>
    </source>
</evidence>
<keyword evidence="5 9" id="KW-0010">Activator</keyword>
<comment type="subunit">
    <text evidence="9">Component of the Mediator complex.</text>
</comment>
<dbReference type="InterPro" id="IPR013942">
    <property type="entry name" value="Mediator_Med19_fun"/>
</dbReference>
<evidence type="ECO:0000313" key="12">
    <source>
        <dbReference type="Proteomes" id="UP001610563"/>
    </source>
</evidence>
<sequence length="633" mass="68470">MSDLASSAALQAGPPSPSSPAPFFYNKDSVPQIPASDQIPQTPTSPPLMSVSAPNNASNFTSLQAVPSQATSQPASISSPPSSAPMSTQNSQQPTVGVTNSFPTPASSVDPDHVDKSFGAGIPETPAPSAAGASAGFAQQSEYRRTDHDRNFGTAQTGTGIRDFADFNTNKPDAMDVDTEISADTNSGWPSLDSLQKDFSSAFHLCKSSHIATGPDPTVDLISLYGLGPVAKSVARNDPITGEKINRLRKSYEGKLKGLGLAGRNKPVKHDPATPGGLRQMTLWPEEEWQNQKVFGKDIKVADLDSALHDLQMKAMKMEPGTVPNNDYWEDVLGHDKPSKHANAGDAIKKAAAPVNSGGRPTGQSNGTPTAAEPERSRPSRGRKRHYDDNSFVGYGEGYADDDEDAAFYSNSEGTGKKKRKKDHVSKISTPLPDRGGSYGLSISSIDAAHSLDPKKVTPPNTQDEIPYELLYANKMTKYLSLRSPSASDSLRLAVRAQHLKRWEVPRAEFPATKIGYHSWRTHLARRQADIVAGLCVEAGYEAEFAERVAALVRKEGLRGGEDEEVQVLEDVACLVFLEDQLEEFQSGYEEEKVIGILQRTWVKMSERGRELALAMELKEKSRELVNRALADA</sequence>
<keyword evidence="12" id="KW-1185">Reference proteome</keyword>
<feature type="region of interest" description="Disordered" evidence="10">
    <location>
        <begin position="351"/>
        <end position="398"/>
    </location>
</feature>
<dbReference type="PANTHER" id="PTHR41729">
    <property type="entry name" value="GLUTAMYL-TRNA SYNTHETASE"/>
    <property type="match status" value="1"/>
</dbReference>
<keyword evidence="4 9" id="KW-0805">Transcription regulation</keyword>
<feature type="compositionally biased region" description="Low complexity" evidence="10">
    <location>
        <begin position="127"/>
        <end position="136"/>
    </location>
</feature>
<feature type="region of interest" description="Disordered" evidence="10">
    <location>
        <begin position="410"/>
        <end position="436"/>
    </location>
</feature>
<evidence type="ECO:0000256" key="1">
    <source>
        <dbReference type="ARBA" id="ARBA00004123"/>
    </source>
</evidence>
<evidence type="ECO:0000256" key="7">
    <source>
        <dbReference type="ARBA" id="ARBA00023242"/>
    </source>
</evidence>
<comment type="function">
    <text evidence="9">Component of the Mediator complex, a coactivator involved in the regulated transcription of nearly all RNA polymerase II-dependent genes. Mediator functions as a bridge to convey information from gene-specific regulatory proteins to the basal RNA polymerase II transcription machinery. Mediator is recruited to promoters by direct interactions with regulatory proteins and serves as a scaffold for the assembly of a functional preinitiation complex with RNA polymerase II and the general transcription factors.</text>
</comment>
<evidence type="ECO:0000256" key="4">
    <source>
        <dbReference type="ARBA" id="ARBA00023015"/>
    </source>
</evidence>
<comment type="caution">
    <text evidence="11">The sequence shown here is derived from an EMBL/GenBank/DDBJ whole genome shotgun (WGS) entry which is preliminary data.</text>
</comment>
<evidence type="ECO:0000256" key="8">
    <source>
        <dbReference type="ARBA" id="ARBA00032018"/>
    </source>
</evidence>
<feature type="compositionally biased region" description="Low complexity" evidence="10">
    <location>
        <begin position="1"/>
        <end position="13"/>
    </location>
</feature>
<gene>
    <name evidence="9" type="primary">MED19</name>
    <name evidence="11" type="ORF">BJX66DRAFT_322125</name>
</gene>
<feature type="compositionally biased region" description="Polar residues" evidence="10">
    <location>
        <begin position="90"/>
        <end position="107"/>
    </location>
</feature>
<organism evidence="11 12">
    <name type="scientific">Aspergillus keveii</name>
    <dbReference type="NCBI Taxonomy" id="714993"/>
    <lineage>
        <taxon>Eukaryota</taxon>
        <taxon>Fungi</taxon>
        <taxon>Dikarya</taxon>
        <taxon>Ascomycota</taxon>
        <taxon>Pezizomycotina</taxon>
        <taxon>Eurotiomycetes</taxon>
        <taxon>Eurotiomycetidae</taxon>
        <taxon>Eurotiales</taxon>
        <taxon>Aspergillaceae</taxon>
        <taxon>Aspergillus</taxon>
        <taxon>Aspergillus subgen. Nidulantes</taxon>
    </lineage>
</organism>
<protein>
    <recommendedName>
        <fullName evidence="3 9">Mediator of RNA polymerase II transcription subunit 19</fullName>
    </recommendedName>
    <alternativeName>
        <fullName evidence="8 9">Mediator complex subunit 19</fullName>
    </alternativeName>
</protein>
<comment type="subcellular location">
    <subcellularLocation>
        <location evidence="1 9">Nucleus</location>
    </subcellularLocation>
</comment>
<dbReference type="Proteomes" id="UP001610563">
    <property type="component" value="Unassembled WGS sequence"/>
</dbReference>
<accession>A0ABR4GKL8</accession>
<dbReference type="Pfam" id="PF08633">
    <property type="entry name" value="Rox3"/>
    <property type="match status" value="1"/>
</dbReference>
<evidence type="ECO:0000256" key="9">
    <source>
        <dbReference type="RuleBase" id="RU364151"/>
    </source>
</evidence>
<feature type="region of interest" description="Disordered" evidence="10">
    <location>
        <begin position="1"/>
        <end position="165"/>
    </location>
</feature>
<evidence type="ECO:0000256" key="3">
    <source>
        <dbReference type="ARBA" id="ARBA00019615"/>
    </source>
</evidence>
<evidence type="ECO:0000256" key="6">
    <source>
        <dbReference type="ARBA" id="ARBA00023163"/>
    </source>
</evidence>
<evidence type="ECO:0000256" key="5">
    <source>
        <dbReference type="ARBA" id="ARBA00023159"/>
    </source>
</evidence>
<evidence type="ECO:0000313" key="11">
    <source>
        <dbReference type="EMBL" id="KAL2799613.1"/>
    </source>
</evidence>
<name>A0ABR4GKL8_9EURO</name>
<reference evidence="11 12" key="1">
    <citation type="submission" date="2024-07" db="EMBL/GenBank/DDBJ databases">
        <title>Section-level genome sequencing and comparative genomics of Aspergillus sections Usti and Cavernicolus.</title>
        <authorList>
            <consortium name="Lawrence Berkeley National Laboratory"/>
            <person name="Nybo J.L."/>
            <person name="Vesth T.C."/>
            <person name="Theobald S."/>
            <person name="Frisvad J.C."/>
            <person name="Larsen T.O."/>
            <person name="Kjaerboelling I."/>
            <person name="Rothschild-Mancinelli K."/>
            <person name="Lyhne E.K."/>
            <person name="Kogle M.E."/>
            <person name="Barry K."/>
            <person name="Clum A."/>
            <person name="Na H."/>
            <person name="Ledsgaard L."/>
            <person name="Lin J."/>
            <person name="Lipzen A."/>
            <person name="Kuo A."/>
            <person name="Riley R."/>
            <person name="Mondo S."/>
            <person name="Labutti K."/>
            <person name="Haridas S."/>
            <person name="Pangalinan J."/>
            <person name="Salamov A.A."/>
            <person name="Simmons B.A."/>
            <person name="Magnuson J.K."/>
            <person name="Chen J."/>
            <person name="Drula E."/>
            <person name="Henrissat B."/>
            <person name="Wiebenga A."/>
            <person name="Lubbers R.J."/>
            <person name="Gomes A.C."/>
            <person name="Makela M.R."/>
            <person name="Stajich J."/>
            <person name="Grigoriev I.V."/>
            <person name="Mortensen U.H."/>
            <person name="De Vries R.P."/>
            <person name="Baker S.E."/>
            <person name="Andersen M.R."/>
        </authorList>
    </citation>
    <scope>NUCLEOTIDE SEQUENCE [LARGE SCALE GENOMIC DNA]</scope>
    <source>
        <strain evidence="11 12">CBS 209.92</strain>
    </source>
</reference>
<keyword evidence="6 9" id="KW-0804">Transcription</keyword>
<evidence type="ECO:0000256" key="2">
    <source>
        <dbReference type="ARBA" id="ARBA00009259"/>
    </source>
</evidence>
<dbReference type="InterPro" id="IPR025255">
    <property type="entry name" value="DUF4202"/>
</dbReference>
<feature type="compositionally biased region" description="Basic and acidic residues" evidence="10">
    <location>
        <begin position="142"/>
        <end position="151"/>
    </location>
</feature>
<feature type="compositionally biased region" description="Polar residues" evidence="10">
    <location>
        <begin position="52"/>
        <end position="66"/>
    </location>
</feature>
<dbReference type="PANTHER" id="PTHR41729:SF1">
    <property type="entry name" value="GLUTAMYL-TRNA SYNTHETASE"/>
    <property type="match status" value="1"/>
</dbReference>
<dbReference type="EMBL" id="JBFTWV010000007">
    <property type="protein sequence ID" value="KAL2799613.1"/>
    <property type="molecule type" value="Genomic_DNA"/>
</dbReference>
<feature type="compositionally biased region" description="Low complexity" evidence="10">
    <location>
        <begin position="67"/>
        <end position="89"/>
    </location>
</feature>
<proteinExistence type="inferred from homology"/>
<keyword evidence="7 9" id="KW-0539">Nucleus</keyword>